<evidence type="ECO:0000313" key="1">
    <source>
        <dbReference type="EMBL" id="EDN90716.1"/>
    </source>
</evidence>
<dbReference type="GeneID" id="5494490"/>
<dbReference type="InParanoid" id="A7E494"/>
<evidence type="ECO:0000313" key="2">
    <source>
        <dbReference type="Proteomes" id="UP000001312"/>
    </source>
</evidence>
<dbReference type="HOGENOM" id="CLU_2307739_0_0_1"/>
<keyword evidence="2" id="KW-1185">Reference proteome</keyword>
<sequence length="100" mass="11582">MCSAVCSQHPLSFPEKKRRASNKPILITAAYPQELTLPRFRDIHQPSLQSPDSWRIQKRRECQMTRKEEYKITSRVTLILEKDASVSKLSNGSLYSQHLP</sequence>
<proteinExistence type="predicted"/>
<organism evidence="1 2">
    <name type="scientific">Sclerotinia sclerotiorum (strain ATCC 18683 / 1980 / Ss-1)</name>
    <name type="common">White mold</name>
    <name type="synonym">Whetzelinia sclerotiorum</name>
    <dbReference type="NCBI Taxonomy" id="665079"/>
    <lineage>
        <taxon>Eukaryota</taxon>
        <taxon>Fungi</taxon>
        <taxon>Dikarya</taxon>
        <taxon>Ascomycota</taxon>
        <taxon>Pezizomycotina</taxon>
        <taxon>Leotiomycetes</taxon>
        <taxon>Helotiales</taxon>
        <taxon>Sclerotiniaceae</taxon>
        <taxon>Sclerotinia</taxon>
    </lineage>
</organism>
<reference evidence="2" key="1">
    <citation type="journal article" date="2011" name="PLoS Genet.">
        <title>Genomic analysis of the necrotrophic fungal pathogens Sclerotinia sclerotiorum and Botrytis cinerea.</title>
        <authorList>
            <person name="Amselem J."/>
            <person name="Cuomo C.A."/>
            <person name="van Kan J.A."/>
            <person name="Viaud M."/>
            <person name="Benito E.P."/>
            <person name="Couloux A."/>
            <person name="Coutinho P.M."/>
            <person name="de Vries R.P."/>
            <person name="Dyer P.S."/>
            <person name="Fillinger S."/>
            <person name="Fournier E."/>
            <person name="Gout L."/>
            <person name="Hahn M."/>
            <person name="Kohn L."/>
            <person name="Lapalu N."/>
            <person name="Plummer K.M."/>
            <person name="Pradier J.M."/>
            <person name="Quevillon E."/>
            <person name="Sharon A."/>
            <person name="Simon A."/>
            <person name="ten Have A."/>
            <person name="Tudzynski B."/>
            <person name="Tudzynski P."/>
            <person name="Wincker P."/>
            <person name="Andrew M."/>
            <person name="Anthouard V."/>
            <person name="Beever R.E."/>
            <person name="Beffa R."/>
            <person name="Benoit I."/>
            <person name="Bouzid O."/>
            <person name="Brault B."/>
            <person name="Chen Z."/>
            <person name="Choquer M."/>
            <person name="Collemare J."/>
            <person name="Cotton P."/>
            <person name="Danchin E.G."/>
            <person name="Da Silva C."/>
            <person name="Gautier A."/>
            <person name="Giraud C."/>
            <person name="Giraud T."/>
            <person name="Gonzalez C."/>
            <person name="Grossetete S."/>
            <person name="Guldener U."/>
            <person name="Henrissat B."/>
            <person name="Howlett B.J."/>
            <person name="Kodira C."/>
            <person name="Kretschmer M."/>
            <person name="Lappartient A."/>
            <person name="Leroch M."/>
            <person name="Levis C."/>
            <person name="Mauceli E."/>
            <person name="Neuveglise C."/>
            <person name="Oeser B."/>
            <person name="Pearson M."/>
            <person name="Poulain J."/>
            <person name="Poussereau N."/>
            <person name="Quesneville H."/>
            <person name="Rascle C."/>
            <person name="Schumacher J."/>
            <person name="Segurens B."/>
            <person name="Sexton A."/>
            <person name="Silva E."/>
            <person name="Sirven C."/>
            <person name="Soanes D.M."/>
            <person name="Talbot N.J."/>
            <person name="Templeton M."/>
            <person name="Yandava C."/>
            <person name="Yarden O."/>
            <person name="Zeng Q."/>
            <person name="Rollins J.A."/>
            <person name="Lebrun M.H."/>
            <person name="Dickman M."/>
        </authorList>
    </citation>
    <scope>NUCLEOTIDE SEQUENCE [LARGE SCALE GENOMIC DNA]</scope>
    <source>
        <strain evidence="2">ATCC 18683 / 1980 / Ss-1</strain>
    </source>
</reference>
<protein>
    <submittedName>
        <fullName evidence="1">Uncharacterized protein</fullName>
    </submittedName>
</protein>
<dbReference type="KEGG" id="ssl:SS1G_00116"/>
<dbReference type="EMBL" id="CH476621">
    <property type="protein sequence ID" value="EDN90716.1"/>
    <property type="molecule type" value="Genomic_DNA"/>
</dbReference>
<gene>
    <name evidence="1" type="ORF">SS1G_00116</name>
</gene>
<accession>A7E494</accession>
<dbReference type="AlphaFoldDB" id="A7E494"/>
<dbReference type="Proteomes" id="UP000001312">
    <property type="component" value="Unassembled WGS sequence"/>
</dbReference>
<dbReference type="RefSeq" id="XP_001598030.1">
    <property type="nucleotide sequence ID" value="XM_001597980.1"/>
</dbReference>
<name>A7E494_SCLS1</name>